<sequence>MAELVEQKFHVNVSRETVRRALDGRSFTLKKLHRDVVNRNSPVNKKKRYDYVVKFYAALANGKKVFYLDETNFNLWCSRGRGWSKRGRRAVQTSVTSKGKNIHVIAVISSTGLAYQESQFGSLTFDLANEFIRRFLRHIQATTPLNEIVLVLDNAPCHTNAKDVFDEEEFAGAEVLKLGPYSPMLNPIENVFSVYKNAVKRFLARQRPSILRVPEGVTITEHRSKFLELAADRLFAEIVIPELCNRTFCHSLAHHQRALRFEDMQVGS</sequence>
<dbReference type="AlphaFoldDB" id="A0A6A3I931"/>
<organism evidence="2 4">
    <name type="scientific">Phytophthora rubi</name>
    <dbReference type="NCBI Taxonomy" id="129364"/>
    <lineage>
        <taxon>Eukaryota</taxon>
        <taxon>Sar</taxon>
        <taxon>Stramenopiles</taxon>
        <taxon>Oomycota</taxon>
        <taxon>Peronosporomycetes</taxon>
        <taxon>Peronosporales</taxon>
        <taxon>Peronosporaceae</taxon>
        <taxon>Phytophthora</taxon>
    </lineage>
</organism>
<evidence type="ECO:0000313" key="5">
    <source>
        <dbReference type="Proteomes" id="UP000435112"/>
    </source>
</evidence>
<dbReference type="OrthoDB" id="6231388at2759"/>
<name>A0A6A3I931_9STRA</name>
<dbReference type="PANTHER" id="PTHR46564">
    <property type="entry name" value="TRANSPOSASE"/>
    <property type="match status" value="1"/>
</dbReference>
<dbReference type="Gene3D" id="3.30.420.10">
    <property type="entry name" value="Ribonuclease H-like superfamily/Ribonuclease H"/>
    <property type="match status" value="1"/>
</dbReference>
<feature type="domain" description="Tc1-like transposase DDE" evidence="1">
    <location>
        <begin position="65"/>
        <end position="201"/>
    </location>
</feature>
<dbReference type="NCBIfam" id="NF033545">
    <property type="entry name" value="transpos_IS630"/>
    <property type="match status" value="1"/>
</dbReference>
<accession>A0A6A3I931</accession>
<gene>
    <name evidence="2" type="ORF">PR001_g25373</name>
    <name evidence="3" type="ORF">PR002_g23664</name>
</gene>
<dbReference type="InterPro" id="IPR038717">
    <property type="entry name" value="Tc1-like_DDE_dom"/>
</dbReference>
<dbReference type="InterPro" id="IPR047655">
    <property type="entry name" value="Transpos_IS630-like"/>
</dbReference>
<dbReference type="GO" id="GO:0003676">
    <property type="term" value="F:nucleic acid binding"/>
    <property type="evidence" value="ECO:0007669"/>
    <property type="project" value="InterPro"/>
</dbReference>
<comment type="caution">
    <text evidence="2">The sequence shown here is derived from an EMBL/GenBank/DDBJ whole genome shotgun (WGS) entry which is preliminary data.</text>
</comment>
<dbReference type="Proteomes" id="UP000429607">
    <property type="component" value="Unassembled WGS sequence"/>
</dbReference>
<evidence type="ECO:0000313" key="4">
    <source>
        <dbReference type="Proteomes" id="UP000429607"/>
    </source>
</evidence>
<proteinExistence type="predicted"/>
<dbReference type="InterPro" id="IPR036397">
    <property type="entry name" value="RNaseH_sf"/>
</dbReference>
<dbReference type="Pfam" id="PF13358">
    <property type="entry name" value="DDE_3"/>
    <property type="match status" value="1"/>
</dbReference>
<evidence type="ECO:0000313" key="3">
    <source>
        <dbReference type="EMBL" id="KAE8981981.1"/>
    </source>
</evidence>
<reference evidence="4 5" key="1">
    <citation type="submission" date="2018-09" db="EMBL/GenBank/DDBJ databases">
        <title>Genomic investigation of the strawberry pathogen Phytophthora fragariae indicates pathogenicity is determined by transcriptional variation in three key races.</title>
        <authorList>
            <person name="Adams T.M."/>
            <person name="Armitage A.D."/>
            <person name="Sobczyk M.K."/>
            <person name="Bates H.J."/>
            <person name="Dunwell J.M."/>
            <person name="Nellist C.F."/>
            <person name="Harrison R.J."/>
        </authorList>
    </citation>
    <scope>NUCLEOTIDE SEQUENCE [LARGE SCALE GENOMIC DNA]</scope>
    <source>
        <strain evidence="2 4">SCRP249</strain>
        <strain evidence="3 5">SCRP324</strain>
    </source>
</reference>
<dbReference type="PANTHER" id="PTHR46564:SF1">
    <property type="entry name" value="TRANSPOSASE"/>
    <property type="match status" value="1"/>
</dbReference>
<protein>
    <recommendedName>
        <fullName evidence="1">Tc1-like transposase DDE domain-containing protein</fullName>
    </recommendedName>
</protein>
<dbReference type="EMBL" id="QXFU01002747">
    <property type="protein sequence ID" value="KAE8981981.1"/>
    <property type="molecule type" value="Genomic_DNA"/>
</dbReference>
<dbReference type="Proteomes" id="UP000435112">
    <property type="component" value="Unassembled WGS sequence"/>
</dbReference>
<dbReference type="EMBL" id="QXFV01003456">
    <property type="protein sequence ID" value="KAE8976594.1"/>
    <property type="molecule type" value="Genomic_DNA"/>
</dbReference>
<evidence type="ECO:0000313" key="2">
    <source>
        <dbReference type="EMBL" id="KAE8976594.1"/>
    </source>
</evidence>
<evidence type="ECO:0000259" key="1">
    <source>
        <dbReference type="Pfam" id="PF13358"/>
    </source>
</evidence>